<feature type="binding site" evidence="9">
    <location>
        <position position="169"/>
    </location>
    <ligand>
        <name>Mg(2+)</name>
        <dbReference type="ChEBI" id="CHEBI:18420"/>
    </ligand>
</feature>
<sequence>MLGITELTYTAMISFLIVVILGPIFIPMLTKFKFGQTVRDDGPQTHLAKNGTPTMGGILMIVAILVTGLTRSKVGPDMMVGLISIVGFGLVGFIDDFIIIKKRRSLGLKAWQKIVLQFALALYIAYYQYTSSPSASQLVIPFTDAVINLGTLYVPIMTFIIVGIVNAVNLTDGLDGLASGVTLIVSTFFMLLASSVTVNPDIAVLAAATVGACLGFLGFNSYPAKIFMGDTGSMALGGAVVAFSVLTNSILLIPLVGGIYFAEAISVILQVGSFKLRKKRIFKMAPIHHHFEQCGWPETRVVFIFWITTVILAWIGIIAIF</sequence>
<evidence type="ECO:0000256" key="4">
    <source>
        <dbReference type="ARBA" id="ARBA00022692"/>
    </source>
</evidence>
<dbReference type="GO" id="GO:0008963">
    <property type="term" value="F:phospho-N-acetylmuramoyl-pentapeptide-transferase activity"/>
    <property type="evidence" value="ECO:0007669"/>
    <property type="project" value="UniProtKB-UniRule"/>
</dbReference>
<feature type="transmembrane region" description="Helical" evidence="7">
    <location>
        <begin position="51"/>
        <end position="72"/>
    </location>
</feature>
<keyword evidence="7 9" id="KW-0479">Metal-binding</keyword>
<evidence type="ECO:0000256" key="8">
    <source>
        <dbReference type="NCBIfam" id="TIGR00445"/>
    </source>
</evidence>
<feature type="transmembrane region" description="Helical" evidence="7">
    <location>
        <begin position="110"/>
        <end position="129"/>
    </location>
</feature>
<keyword evidence="7" id="KW-0133">Cell shape</keyword>
<dbReference type="GO" id="GO:0071555">
    <property type="term" value="P:cell wall organization"/>
    <property type="evidence" value="ECO:0007669"/>
    <property type="project" value="UniProtKB-KW"/>
</dbReference>
<evidence type="ECO:0000256" key="3">
    <source>
        <dbReference type="ARBA" id="ARBA00022679"/>
    </source>
</evidence>
<reference evidence="10 11" key="1">
    <citation type="submission" date="2016-10" db="EMBL/GenBank/DDBJ databases">
        <authorList>
            <person name="de Groot N.N."/>
        </authorList>
    </citation>
    <scope>NUCLEOTIDE SEQUENCE [LARGE SCALE GENOMIC DNA]</scope>
    <source>
        <strain evidence="10 11">DSM 797</strain>
    </source>
</reference>
<evidence type="ECO:0000256" key="9">
    <source>
        <dbReference type="PIRSR" id="PIRSR600715-1"/>
    </source>
</evidence>
<keyword evidence="7" id="KW-0573">Peptidoglycan synthesis</keyword>
<comment type="similarity">
    <text evidence="2 7">Belongs to the glycosyltransferase 4 family. MraY subfamily.</text>
</comment>
<dbReference type="PROSITE" id="PS01347">
    <property type="entry name" value="MRAY_1"/>
    <property type="match status" value="1"/>
</dbReference>
<comment type="cofactor">
    <cofactor evidence="7 9">
        <name>Mg(2+)</name>
        <dbReference type="ChEBI" id="CHEBI:18420"/>
    </cofactor>
</comment>
<dbReference type="NCBIfam" id="TIGR00445">
    <property type="entry name" value="mraY"/>
    <property type="match status" value="1"/>
</dbReference>
<dbReference type="GO" id="GO:0005886">
    <property type="term" value="C:plasma membrane"/>
    <property type="evidence" value="ECO:0007669"/>
    <property type="project" value="UniProtKB-SubCell"/>
</dbReference>
<keyword evidence="6 7" id="KW-0472">Membrane</keyword>
<dbReference type="UniPathway" id="UPA00219"/>
<dbReference type="AlphaFoldDB" id="A0A1G9QGG3"/>
<dbReference type="PANTHER" id="PTHR22926:SF5">
    <property type="entry name" value="PHOSPHO-N-ACETYLMURAMOYL-PENTAPEPTIDE-TRANSFERASE HOMOLOG"/>
    <property type="match status" value="1"/>
</dbReference>
<organism evidence="10 11">
    <name type="scientific">Romboutsia lituseburensis DSM 797</name>
    <dbReference type="NCBI Taxonomy" id="1121325"/>
    <lineage>
        <taxon>Bacteria</taxon>
        <taxon>Bacillati</taxon>
        <taxon>Bacillota</taxon>
        <taxon>Clostridia</taxon>
        <taxon>Peptostreptococcales</taxon>
        <taxon>Peptostreptococcaceae</taxon>
        <taxon>Romboutsia</taxon>
    </lineage>
</organism>
<accession>A0A1G9QGG3</accession>
<dbReference type="CDD" id="cd06852">
    <property type="entry name" value="GT_MraY"/>
    <property type="match status" value="1"/>
</dbReference>
<keyword evidence="7 9" id="KW-0460">Magnesium</keyword>
<dbReference type="InterPro" id="IPR003524">
    <property type="entry name" value="PNAcMuramoyl-5peptid_Trfase"/>
</dbReference>
<dbReference type="GO" id="GO:0046872">
    <property type="term" value="F:metal ion binding"/>
    <property type="evidence" value="ECO:0007669"/>
    <property type="project" value="UniProtKB-KW"/>
</dbReference>
<evidence type="ECO:0000256" key="7">
    <source>
        <dbReference type="HAMAP-Rule" id="MF_00038"/>
    </source>
</evidence>
<dbReference type="EC" id="2.7.8.13" evidence="7 8"/>
<evidence type="ECO:0000256" key="6">
    <source>
        <dbReference type="ARBA" id="ARBA00023136"/>
    </source>
</evidence>
<keyword evidence="4 7" id="KW-0812">Transmembrane</keyword>
<feature type="transmembrane region" description="Helical" evidence="7">
    <location>
        <begin position="12"/>
        <end position="30"/>
    </location>
</feature>
<keyword evidence="7" id="KW-0132">Cell division</keyword>
<evidence type="ECO:0000256" key="1">
    <source>
        <dbReference type="ARBA" id="ARBA00004141"/>
    </source>
</evidence>
<evidence type="ECO:0000256" key="5">
    <source>
        <dbReference type="ARBA" id="ARBA00022989"/>
    </source>
</evidence>
<feature type="transmembrane region" description="Helical" evidence="7">
    <location>
        <begin position="177"/>
        <end position="196"/>
    </location>
</feature>
<comment type="pathway">
    <text evidence="7">Cell wall biogenesis; peptidoglycan biosynthesis.</text>
</comment>
<evidence type="ECO:0000313" key="10">
    <source>
        <dbReference type="EMBL" id="SDM10066.1"/>
    </source>
</evidence>
<dbReference type="STRING" id="1121325.SAMN04515677_105196"/>
<keyword evidence="7" id="KW-1003">Cell membrane</keyword>
<proteinExistence type="inferred from homology"/>
<keyword evidence="7" id="KW-0961">Cell wall biogenesis/degradation</keyword>
<dbReference type="HAMAP" id="MF_00038">
    <property type="entry name" value="MraY"/>
    <property type="match status" value="1"/>
</dbReference>
<dbReference type="Proteomes" id="UP000199068">
    <property type="component" value="Unassembled WGS sequence"/>
</dbReference>
<name>A0A1G9QGG3_9FIRM</name>
<comment type="function">
    <text evidence="7">Catalyzes the initial step of the lipid cycle reactions in the biosynthesis of the cell wall peptidoglycan: transfers peptidoglycan precursor phospho-MurNAc-pentapeptide from UDP-MurNAc-pentapeptide onto the lipid carrier undecaprenyl phosphate, yielding undecaprenyl-pyrophosphoryl-MurNAc-pentapeptide, known as lipid I.</text>
</comment>
<dbReference type="Pfam" id="PF00953">
    <property type="entry name" value="Glycos_transf_4"/>
    <property type="match status" value="1"/>
</dbReference>
<protein>
    <recommendedName>
        <fullName evidence="7 8">Phospho-N-acetylmuramoyl-pentapeptide-transferase</fullName>
        <ecNumber evidence="7 8">2.7.8.13</ecNumber>
    </recommendedName>
    <alternativeName>
        <fullName evidence="7">UDP-MurNAc-pentapeptide phosphotransferase</fullName>
    </alternativeName>
</protein>
<keyword evidence="5 7" id="KW-1133">Transmembrane helix</keyword>
<dbReference type="Pfam" id="PF10555">
    <property type="entry name" value="MraY_sig1"/>
    <property type="match status" value="1"/>
</dbReference>
<feature type="transmembrane region" description="Helical" evidence="7">
    <location>
        <begin position="149"/>
        <end position="170"/>
    </location>
</feature>
<dbReference type="InterPro" id="IPR018480">
    <property type="entry name" value="PNAcMuramoyl-5peptid_Trfase_CS"/>
</dbReference>
<evidence type="ECO:0000256" key="2">
    <source>
        <dbReference type="ARBA" id="ARBA00005583"/>
    </source>
</evidence>
<feature type="transmembrane region" description="Helical" evidence="7">
    <location>
        <begin position="259"/>
        <end position="276"/>
    </location>
</feature>
<dbReference type="EMBL" id="FNGW01000005">
    <property type="protein sequence ID" value="SDM10066.1"/>
    <property type="molecule type" value="Genomic_DNA"/>
</dbReference>
<dbReference type="GO" id="GO:0008360">
    <property type="term" value="P:regulation of cell shape"/>
    <property type="evidence" value="ECO:0007669"/>
    <property type="project" value="UniProtKB-KW"/>
</dbReference>
<comment type="subcellular location">
    <subcellularLocation>
        <location evidence="7">Cell membrane</location>
        <topology evidence="7">Multi-pass membrane protein</topology>
    </subcellularLocation>
    <subcellularLocation>
        <location evidence="1">Membrane</location>
        <topology evidence="1">Multi-pass membrane protein</topology>
    </subcellularLocation>
</comment>
<dbReference type="PROSITE" id="PS01348">
    <property type="entry name" value="MRAY_2"/>
    <property type="match status" value="1"/>
</dbReference>
<feature type="transmembrane region" description="Helical" evidence="7">
    <location>
        <begin position="301"/>
        <end position="320"/>
    </location>
</feature>
<keyword evidence="7" id="KW-0131">Cell cycle</keyword>
<gene>
    <name evidence="7" type="primary">mraY</name>
    <name evidence="10" type="ORF">SAMN04515677_105196</name>
</gene>
<dbReference type="GO" id="GO:0051301">
    <property type="term" value="P:cell division"/>
    <property type="evidence" value="ECO:0007669"/>
    <property type="project" value="UniProtKB-KW"/>
</dbReference>
<dbReference type="GO" id="GO:0009252">
    <property type="term" value="P:peptidoglycan biosynthetic process"/>
    <property type="evidence" value="ECO:0007669"/>
    <property type="project" value="UniProtKB-UniRule"/>
</dbReference>
<comment type="catalytic activity">
    <reaction evidence="7">
        <text>UDP-N-acetyl-alpha-D-muramoyl-L-alanyl-gamma-D-glutamyl-meso-2,6-diaminopimeloyl-D-alanyl-D-alanine + di-trans,octa-cis-undecaprenyl phosphate = di-trans,octa-cis-undecaprenyl diphospho-N-acetyl-alpha-D-muramoyl-L-alanyl-D-glutamyl-meso-2,6-diaminopimeloyl-D-alanyl-D-alanine + UMP</text>
        <dbReference type="Rhea" id="RHEA:28386"/>
        <dbReference type="ChEBI" id="CHEBI:57865"/>
        <dbReference type="ChEBI" id="CHEBI:60392"/>
        <dbReference type="ChEBI" id="CHEBI:61386"/>
        <dbReference type="ChEBI" id="CHEBI:61387"/>
        <dbReference type="EC" id="2.7.8.13"/>
    </reaction>
</comment>
<dbReference type="PANTHER" id="PTHR22926">
    <property type="entry name" value="PHOSPHO-N-ACETYLMURAMOYL-PENTAPEPTIDE-TRANSFERASE"/>
    <property type="match status" value="1"/>
</dbReference>
<evidence type="ECO:0000313" key="11">
    <source>
        <dbReference type="Proteomes" id="UP000199068"/>
    </source>
</evidence>
<feature type="transmembrane region" description="Helical" evidence="7">
    <location>
        <begin position="234"/>
        <end position="253"/>
    </location>
</feature>
<keyword evidence="11" id="KW-1185">Reference proteome</keyword>
<dbReference type="GO" id="GO:0051992">
    <property type="term" value="F:UDP-N-acetylmuramoyl-L-alanyl-D-glutamyl-meso-2,6-diaminopimelyl-D-alanyl-D-alanine:undecaprenyl-phosphate transferase activity"/>
    <property type="evidence" value="ECO:0007669"/>
    <property type="project" value="RHEA"/>
</dbReference>
<dbReference type="InterPro" id="IPR000715">
    <property type="entry name" value="Glycosyl_transferase_4"/>
</dbReference>
<keyword evidence="3 7" id="KW-0808">Transferase</keyword>
<feature type="transmembrane region" description="Helical" evidence="7">
    <location>
        <begin position="78"/>
        <end position="98"/>
    </location>
</feature>
<feature type="binding site" evidence="9">
    <location>
        <position position="230"/>
    </location>
    <ligand>
        <name>Mg(2+)</name>
        <dbReference type="ChEBI" id="CHEBI:18420"/>
    </ligand>
</feature>
<feature type="transmembrane region" description="Helical" evidence="7">
    <location>
        <begin position="202"/>
        <end position="222"/>
    </location>
</feature>